<dbReference type="AlphaFoldDB" id="A0A644YQY7"/>
<dbReference type="InterPro" id="IPR025591">
    <property type="entry name" value="RloB"/>
</dbReference>
<organism evidence="1">
    <name type="scientific">bioreactor metagenome</name>
    <dbReference type="NCBI Taxonomy" id="1076179"/>
    <lineage>
        <taxon>unclassified sequences</taxon>
        <taxon>metagenomes</taxon>
        <taxon>ecological metagenomes</taxon>
    </lineage>
</organism>
<evidence type="ECO:0008006" key="2">
    <source>
        <dbReference type="Google" id="ProtNLM"/>
    </source>
</evidence>
<protein>
    <recommendedName>
        <fullName evidence="2">RloB domain-containing protein</fullName>
    </recommendedName>
</protein>
<dbReference type="EMBL" id="VSSQ01005932">
    <property type="protein sequence ID" value="MPM30936.1"/>
    <property type="molecule type" value="Genomic_DNA"/>
</dbReference>
<name>A0A644YQY7_9ZZZZ</name>
<comment type="caution">
    <text evidence="1">The sequence shown here is derived from an EMBL/GenBank/DDBJ whole genome shotgun (WGS) entry which is preliminary data.</text>
</comment>
<dbReference type="Pfam" id="PF13707">
    <property type="entry name" value="RloB"/>
    <property type="match status" value="1"/>
</dbReference>
<proteinExistence type="predicted"/>
<evidence type="ECO:0000313" key="1">
    <source>
        <dbReference type="EMBL" id="MPM30936.1"/>
    </source>
</evidence>
<reference evidence="1" key="1">
    <citation type="submission" date="2019-08" db="EMBL/GenBank/DDBJ databases">
        <authorList>
            <person name="Kucharzyk K."/>
            <person name="Murdoch R.W."/>
            <person name="Higgins S."/>
            <person name="Loffler F."/>
        </authorList>
    </citation>
    <scope>NUCLEOTIDE SEQUENCE</scope>
</reference>
<gene>
    <name evidence="1" type="ORF">SDC9_77489</name>
</gene>
<accession>A0A644YQY7</accession>
<sequence length="230" mass="27141">MRYLSRNKVYHKLEIQKDAKKVYIFCEGEETEVRYFKYFQGFSSNIDIIPFPNDNGKSDPLKLKENAELLFLGNETTAPKFNLSIEYKDEIWFVIDTDRWNEGDKIQLLKDFCISKNTHSTQWFTVQSNPSFEIWLYYHFNVSKPVELEVNKFNTFKEYVNNQVKGGFDNRSMPVELSIAIENSLRNFEVENGQPKVYSTEVHILGQVILSFVNEQLEKAKEMMRNQKAL</sequence>